<dbReference type="InterPro" id="IPR000847">
    <property type="entry name" value="LysR_HTH_N"/>
</dbReference>
<sequence>MDTLFLETFLAVIDCGSIAAAARQLDLAPTTVAQQIKALEKQLDNALLRRSGHTVKPTAAAHRIIERARLIVREARDLRASASSGVLPVGPLRLGATQYALMQLLPPALHEWRRRYPEIEIYIEPGNSQELMEQVVSGDLDAALIVHPLFALPKSCEWIALVEEPLVLITPTAMQVEDVLATIVEEPFIRFSRKVVGGKLVEAYLQGHGLKPKSQFELDGIDIIVKFVAEGLGVALVPDRPEANHEAQGVRRWEVPGPRLFRTLGIVWQRASVRAPLVVALNALMAEQAT</sequence>
<dbReference type="PROSITE" id="PS50931">
    <property type="entry name" value="HTH_LYSR"/>
    <property type="match status" value="1"/>
</dbReference>
<dbReference type="GO" id="GO:0003700">
    <property type="term" value="F:DNA-binding transcription factor activity"/>
    <property type="evidence" value="ECO:0007669"/>
    <property type="project" value="InterPro"/>
</dbReference>
<comment type="caution">
    <text evidence="6">The sequence shown here is derived from an EMBL/GenBank/DDBJ whole genome shotgun (WGS) entry which is preliminary data.</text>
</comment>
<evidence type="ECO:0000256" key="4">
    <source>
        <dbReference type="ARBA" id="ARBA00023163"/>
    </source>
</evidence>
<dbReference type="GO" id="GO:0003677">
    <property type="term" value="F:DNA binding"/>
    <property type="evidence" value="ECO:0007669"/>
    <property type="project" value="UniProtKB-KW"/>
</dbReference>
<dbReference type="EMBL" id="JACAPU010000027">
    <property type="protein sequence ID" value="NWB49357.1"/>
    <property type="molecule type" value="Genomic_DNA"/>
</dbReference>
<reference evidence="6 7" key="1">
    <citation type="submission" date="2020-04" db="EMBL/GenBank/DDBJ databases">
        <title>Molecular characterization of pseudomonads from Agaricus bisporus reveal novel blotch 2 pathogens in Western Europe.</title>
        <authorList>
            <person name="Taparia T."/>
            <person name="Krijger M."/>
            <person name="Haynes E."/>
            <person name="Elpinstone J.G."/>
            <person name="Noble R."/>
            <person name="Van Der Wolf J."/>
        </authorList>
    </citation>
    <scope>NUCLEOTIDE SEQUENCE [LARGE SCALE GENOMIC DNA]</scope>
    <source>
        <strain evidence="6 7">F1001</strain>
    </source>
</reference>
<keyword evidence="4" id="KW-0804">Transcription</keyword>
<comment type="similarity">
    <text evidence="1">Belongs to the LysR transcriptional regulatory family.</text>
</comment>
<dbReference type="PANTHER" id="PTHR30346:SF28">
    <property type="entry name" value="HTH-TYPE TRANSCRIPTIONAL REGULATOR CYNR"/>
    <property type="match status" value="1"/>
</dbReference>
<dbReference type="InterPro" id="IPR036390">
    <property type="entry name" value="WH_DNA-bd_sf"/>
</dbReference>
<evidence type="ECO:0000256" key="2">
    <source>
        <dbReference type="ARBA" id="ARBA00023015"/>
    </source>
</evidence>
<dbReference type="PANTHER" id="PTHR30346">
    <property type="entry name" value="TRANSCRIPTIONAL DUAL REGULATOR HCAR-RELATED"/>
    <property type="match status" value="1"/>
</dbReference>
<dbReference type="SUPFAM" id="SSF46785">
    <property type="entry name" value="Winged helix' DNA-binding domain"/>
    <property type="match status" value="1"/>
</dbReference>
<protein>
    <submittedName>
        <fullName evidence="6">LysR family transcriptional regulator</fullName>
    </submittedName>
</protein>
<accession>A0A7Y7WH56</accession>
<dbReference type="Pfam" id="PF03466">
    <property type="entry name" value="LysR_substrate"/>
    <property type="match status" value="1"/>
</dbReference>
<evidence type="ECO:0000313" key="7">
    <source>
        <dbReference type="Proteomes" id="UP000582981"/>
    </source>
</evidence>
<gene>
    <name evidence="6" type="ORF">HX829_23010</name>
</gene>
<organism evidence="6 7">
    <name type="scientific">Pseudomonas gingeri</name>
    <dbReference type="NCBI Taxonomy" id="117681"/>
    <lineage>
        <taxon>Bacteria</taxon>
        <taxon>Pseudomonadati</taxon>
        <taxon>Pseudomonadota</taxon>
        <taxon>Gammaproteobacteria</taxon>
        <taxon>Pseudomonadales</taxon>
        <taxon>Pseudomonadaceae</taxon>
        <taxon>Pseudomonas</taxon>
    </lineage>
</organism>
<dbReference type="AlphaFoldDB" id="A0A7Y7WH56"/>
<dbReference type="Gene3D" id="3.40.190.290">
    <property type="match status" value="1"/>
</dbReference>
<dbReference type="InterPro" id="IPR005119">
    <property type="entry name" value="LysR_subst-bd"/>
</dbReference>
<evidence type="ECO:0000259" key="5">
    <source>
        <dbReference type="PROSITE" id="PS50931"/>
    </source>
</evidence>
<evidence type="ECO:0000313" key="6">
    <source>
        <dbReference type="EMBL" id="NWB49357.1"/>
    </source>
</evidence>
<dbReference type="Gene3D" id="1.10.10.10">
    <property type="entry name" value="Winged helix-like DNA-binding domain superfamily/Winged helix DNA-binding domain"/>
    <property type="match status" value="1"/>
</dbReference>
<name>A0A7Y7WH56_9PSED</name>
<dbReference type="Pfam" id="PF00126">
    <property type="entry name" value="HTH_1"/>
    <property type="match status" value="1"/>
</dbReference>
<dbReference type="GO" id="GO:0032993">
    <property type="term" value="C:protein-DNA complex"/>
    <property type="evidence" value="ECO:0007669"/>
    <property type="project" value="TreeGrafter"/>
</dbReference>
<proteinExistence type="inferred from homology"/>
<dbReference type="Proteomes" id="UP000582981">
    <property type="component" value="Unassembled WGS sequence"/>
</dbReference>
<dbReference type="RefSeq" id="WP_177145099.1">
    <property type="nucleotide sequence ID" value="NZ_JACAPU010000027.1"/>
</dbReference>
<evidence type="ECO:0000256" key="1">
    <source>
        <dbReference type="ARBA" id="ARBA00009437"/>
    </source>
</evidence>
<evidence type="ECO:0000256" key="3">
    <source>
        <dbReference type="ARBA" id="ARBA00023125"/>
    </source>
</evidence>
<dbReference type="SUPFAM" id="SSF53850">
    <property type="entry name" value="Periplasmic binding protein-like II"/>
    <property type="match status" value="1"/>
</dbReference>
<feature type="domain" description="HTH lysR-type" evidence="5">
    <location>
        <begin position="1"/>
        <end position="58"/>
    </location>
</feature>
<dbReference type="InterPro" id="IPR036388">
    <property type="entry name" value="WH-like_DNA-bd_sf"/>
</dbReference>
<keyword evidence="3" id="KW-0238">DNA-binding</keyword>
<dbReference type="CDD" id="cd08427">
    <property type="entry name" value="PBP2_LTTR_like_2"/>
    <property type="match status" value="1"/>
</dbReference>
<keyword evidence="2" id="KW-0805">Transcription regulation</keyword>